<evidence type="ECO:0000256" key="7">
    <source>
        <dbReference type="RuleBase" id="RU369030"/>
    </source>
</evidence>
<keyword evidence="2 7" id="KW-0436">Ligase</keyword>
<dbReference type="EMBL" id="MCFL01000006">
    <property type="protein sequence ID" value="ORZ39192.1"/>
    <property type="molecule type" value="Genomic_DNA"/>
</dbReference>
<organism evidence="9 10">
    <name type="scientific">Catenaria anguillulae PL171</name>
    <dbReference type="NCBI Taxonomy" id="765915"/>
    <lineage>
        <taxon>Eukaryota</taxon>
        <taxon>Fungi</taxon>
        <taxon>Fungi incertae sedis</taxon>
        <taxon>Blastocladiomycota</taxon>
        <taxon>Blastocladiomycetes</taxon>
        <taxon>Blastocladiales</taxon>
        <taxon>Catenariaceae</taxon>
        <taxon>Catenaria</taxon>
    </lineage>
</organism>
<dbReference type="InterPro" id="IPR045311">
    <property type="entry name" value="LC-FACS_euk"/>
</dbReference>
<gene>
    <name evidence="9" type="ORF">BCR44DRAFT_41242</name>
</gene>
<dbReference type="InterPro" id="IPR042099">
    <property type="entry name" value="ANL_N_sf"/>
</dbReference>
<dbReference type="EC" id="6.2.1.3" evidence="6 7"/>
<dbReference type="GO" id="GO:0005524">
    <property type="term" value="F:ATP binding"/>
    <property type="evidence" value="ECO:0007669"/>
    <property type="project" value="UniProtKB-KW"/>
</dbReference>
<dbReference type="SUPFAM" id="SSF56801">
    <property type="entry name" value="Acetyl-CoA synthetase-like"/>
    <property type="match status" value="1"/>
</dbReference>
<keyword evidence="4 7" id="KW-0276">Fatty acid metabolism</keyword>
<evidence type="ECO:0000259" key="8">
    <source>
        <dbReference type="Pfam" id="PF00501"/>
    </source>
</evidence>
<dbReference type="Proteomes" id="UP000193411">
    <property type="component" value="Unassembled WGS sequence"/>
</dbReference>
<dbReference type="CDD" id="cd05927">
    <property type="entry name" value="LC-FACS_euk"/>
    <property type="match status" value="1"/>
</dbReference>
<dbReference type="InterPro" id="IPR000873">
    <property type="entry name" value="AMP-dep_synth/lig_dom"/>
</dbReference>
<evidence type="ECO:0000313" key="9">
    <source>
        <dbReference type="EMBL" id="ORZ39192.1"/>
    </source>
</evidence>
<comment type="catalytic activity">
    <reaction evidence="7">
        <text>a long-chain fatty acid + ATP + CoA = a long-chain fatty acyl-CoA + AMP + diphosphate</text>
        <dbReference type="Rhea" id="RHEA:15421"/>
        <dbReference type="ChEBI" id="CHEBI:30616"/>
        <dbReference type="ChEBI" id="CHEBI:33019"/>
        <dbReference type="ChEBI" id="CHEBI:57287"/>
        <dbReference type="ChEBI" id="CHEBI:57560"/>
        <dbReference type="ChEBI" id="CHEBI:83139"/>
        <dbReference type="ChEBI" id="CHEBI:456215"/>
        <dbReference type="EC" id="6.2.1.3"/>
    </reaction>
</comment>
<evidence type="ECO:0000256" key="1">
    <source>
        <dbReference type="ARBA" id="ARBA00006432"/>
    </source>
</evidence>
<dbReference type="STRING" id="765915.A0A1Y2I1B9"/>
<evidence type="ECO:0000256" key="4">
    <source>
        <dbReference type="ARBA" id="ARBA00022832"/>
    </source>
</evidence>
<proteinExistence type="inferred from homology"/>
<dbReference type="InterPro" id="IPR020845">
    <property type="entry name" value="AMP-binding_CS"/>
</dbReference>
<dbReference type="GO" id="GO:0016020">
    <property type="term" value="C:membrane"/>
    <property type="evidence" value="ECO:0007669"/>
    <property type="project" value="TreeGrafter"/>
</dbReference>
<dbReference type="PANTHER" id="PTHR43272:SF33">
    <property type="entry name" value="AMP-BINDING DOMAIN-CONTAINING PROTEIN-RELATED"/>
    <property type="match status" value="1"/>
</dbReference>
<sequence>MGLVWESPKLKPGTVFSIESPGAQSVPGETKPRRAAYLGDKDLSGPPDGCPTIYHVFDLSSRLYGSRPYLGHRPIVDSVAQPYVWQTYAQVRERVANVGSGLIAKGLAPESIVGIYSINCPEWLIACLGMYQHNMICCPLYDTLGDEAVSHIIGQTEMKLTFAHASKLKSILKLRSHFGALKTIVAIGTVAEDVPKLATDAGLEIMSIAELETLGKQTPASETIPKPDDTATICYTSGTTGVPKGAMLTHHMAMSCSHAITTAMDHGRFGNFENGGTHFSYLPLAHVLENTNQWFVIHHGGRVGFYQGDSTKILEDLKELKPSCFVSVPRLLNRIYDKVWAGIKEKGGLAESLFRMAYESKRAGLRAGYNTHMIWDRLVFSKVQAALGGRAKFILTGSAPLSAEVMEFLRICFACEVMEGYGQTEACAAASCTWVGDYETGHVGAPIPCCEVKLIDVPEMNYRAIDLPYPRGEICVRGNNSFKVYFKEPEKSKDAVDKDGWVRTGDVGMWDAKGRLVVIDRVKNIFKLSQGEYVAPEKIEAIYTQHPLCAQAFVYGHSLESCTIGVIVVDEPEFKKWAVSKNLPDADAKTLVGDPAIIKAALTALQEFGKEHGLKGFENIRACYLTTEQFSVEDNTLTPTFKLRRNDAKAKYQKVLDALYRSLIE</sequence>
<dbReference type="PANTHER" id="PTHR43272">
    <property type="entry name" value="LONG-CHAIN-FATTY-ACID--COA LIGASE"/>
    <property type="match status" value="1"/>
</dbReference>
<evidence type="ECO:0000256" key="5">
    <source>
        <dbReference type="ARBA" id="ARBA00022840"/>
    </source>
</evidence>
<dbReference type="OrthoDB" id="1700726at2759"/>
<feature type="domain" description="AMP-dependent synthetase/ligase" evidence="8">
    <location>
        <begin position="78"/>
        <end position="486"/>
    </location>
</feature>
<name>A0A1Y2I1B9_9FUNG</name>
<keyword evidence="7" id="KW-0443">Lipid metabolism</keyword>
<protein>
    <recommendedName>
        <fullName evidence="6 7">Long-chain-fatty-acid--CoA ligase</fullName>
        <ecNumber evidence="6 7">6.2.1.3</ecNumber>
    </recommendedName>
</protein>
<keyword evidence="3 7" id="KW-0547">Nucleotide-binding</keyword>
<dbReference type="Pfam" id="PF00501">
    <property type="entry name" value="AMP-binding"/>
    <property type="match status" value="1"/>
</dbReference>
<dbReference type="Gene3D" id="3.40.50.12780">
    <property type="entry name" value="N-terminal domain of ligase-like"/>
    <property type="match status" value="1"/>
</dbReference>
<evidence type="ECO:0000256" key="6">
    <source>
        <dbReference type="ARBA" id="ARBA00026121"/>
    </source>
</evidence>
<keyword evidence="10" id="KW-1185">Reference proteome</keyword>
<evidence type="ECO:0000256" key="3">
    <source>
        <dbReference type="ARBA" id="ARBA00022741"/>
    </source>
</evidence>
<dbReference type="PROSITE" id="PS00455">
    <property type="entry name" value="AMP_BINDING"/>
    <property type="match status" value="1"/>
</dbReference>
<dbReference type="AlphaFoldDB" id="A0A1Y2I1B9"/>
<comment type="function">
    <text evidence="7">Catalyzes the conversion of long-chain fatty acids to their active form acyl-CoAs for both synthesis of cellular lipids, and degradation via beta-oxidation.</text>
</comment>
<comment type="caution">
    <text evidence="9">The sequence shown here is derived from an EMBL/GenBank/DDBJ whole genome shotgun (WGS) entry which is preliminary data.</text>
</comment>
<dbReference type="GO" id="GO:0004467">
    <property type="term" value="F:long-chain fatty acid-CoA ligase activity"/>
    <property type="evidence" value="ECO:0007669"/>
    <property type="project" value="UniProtKB-EC"/>
</dbReference>
<comment type="similarity">
    <text evidence="1 7">Belongs to the ATP-dependent AMP-binding enzyme family.</text>
</comment>
<keyword evidence="5 7" id="KW-0067">ATP-binding</keyword>
<reference evidence="9 10" key="1">
    <citation type="submission" date="2016-07" db="EMBL/GenBank/DDBJ databases">
        <title>Pervasive Adenine N6-methylation of Active Genes in Fungi.</title>
        <authorList>
            <consortium name="DOE Joint Genome Institute"/>
            <person name="Mondo S.J."/>
            <person name="Dannebaum R.O."/>
            <person name="Kuo R.C."/>
            <person name="Labutti K."/>
            <person name="Haridas S."/>
            <person name="Kuo A."/>
            <person name="Salamov A."/>
            <person name="Ahrendt S.R."/>
            <person name="Lipzen A."/>
            <person name="Sullivan W."/>
            <person name="Andreopoulos W.B."/>
            <person name="Clum A."/>
            <person name="Lindquist E."/>
            <person name="Daum C."/>
            <person name="Ramamoorthy G.K."/>
            <person name="Gryganskyi A."/>
            <person name="Culley D."/>
            <person name="Magnuson J.K."/>
            <person name="James T.Y."/>
            <person name="O'Malley M.A."/>
            <person name="Stajich J.E."/>
            <person name="Spatafora J.W."/>
            <person name="Visel A."/>
            <person name="Grigoriev I.V."/>
        </authorList>
    </citation>
    <scope>NUCLEOTIDE SEQUENCE [LARGE SCALE GENOMIC DNA]</scope>
    <source>
        <strain evidence="9 10">PL171</strain>
    </source>
</reference>
<evidence type="ECO:0000313" key="10">
    <source>
        <dbReference type="Proteomes" id="UP000193411"/>
    </source>
</evidence>
<dbReference type="GO" id="GO:0005783">
    <property type="term" value="C:endoplasmic reticulum"/>
    <property type="evidence" value="ECO:0007669"/>
    <property type="project" value="TreeGrafter"/>
</dbReference>
<evidence type="ECO:0000256" key="2">
    <source>
        <dbReference type="ARBA" id="ARBA00022598"/>
    </source>
</evidence>
<accession>A0A1Y2I1B9</accession>